<dbReference type="InterPro" id="IPR044135">
    <property type="entry name" value="Met-tRNA-FMT_C"/>
</dbReference>
<accession>A0A0G1B7S3</accession>
<dbReference type="AlphaFoldDB" id="A0A0G1B7S3"/>
<evidence type="ECO:0000256" key="3">
    <source>
        <dbReference type="ARBA" id="ARBA00022679"/>
    </source>
</evidence>
<evidence type="ECO:0000256" key="4">
    <source>
        <dbReference type="ARBA" id="ARBA00022917"/>
    </source>
</evidence>
<dbReference type="Gene3D" id="3.40.50.12230">
    <property type="match status" value="1"/>
</dbReference>
<evidence type="ECO:0000313" key="7">
    <source>
        <dbReference type="Proteomes" id="UP000034785"/>
    </source>
</evidence>
<keyword evidence="3 6" id="KW-0808">Transferase</keyword>
<dbReference type="Pfam" id="PF00551">
    <property type="entry name" value="Formyl_trans_N"/>
    <property type="match status" value="1"/>
</dbReference>
<comment type="similarity">
    <text evidence="1">Belongs to the Fmt family.</text>
</comment>
<dbReference type="SUPFAM" id="SSF53328">
    <property type="entry name" value="Formyltransferase"/>
    <property type="match status" value="1"/>
</dbReference>
<dbReference type="InterPro" id="IPR011034">
    <property type="entry name" value="Formyl_transferase-like_C_sf"/>
</dbReference>
<organism evidence="6 7">
    <name type="scientific">Candidatus Daviesbacteria bacterium GW2011_GWA2_42_7</name>
    <dbReference type="NCBI Taxonomy" id="1618425"/>
    <lineage>
        <taxon>Bacteria</taxon>
        <taxon>Candidatus Daviesiibacteriota</taxon>
    </lineage>
</organism>
<dbReference type="PANTHER" id="PTHR11138">
    <property type="entry name" value="METHIONYL-TRNA FORMYLTRANSFERASE"/>
    <property type="match status" value="1"/>
</dbReference>
<sequence length="220" mass="24729">MKKIGWPVWYELTALNSTLFVIAAYGHLLPQFILDIPGCGSLNIHPSLLPRYRGPSPIQNAILAGDKTSGVSIIKMDEKMDHGPVLITKEISLSEQDTSETLSKKMFDVGADLLIKIIPDFITGKVKLKEQNHNQAFYTHIIKKEDGYFDINPPAGGPPSPEILDQIIRAYYPWPTAWTKWNNKIVKFLPGALVQMEGKKPMPLEDFLRGHPNFPIKNLL</sequence>
<dbReference type="GO" id="GO:0004479">
    <property type="term" value="F:methionyl-tRNA formyltransferase activity"/>
    <property type="evidence" value="ECO:0007669"/>
    <property type="project" value="UniProtKB-EC"/>
</dbReference>
<proteinExistence type="inferred from homology"/>
<dbReference type="EC" id="2.1.2.9" evidence="2"/>
<dbReference type="InterPro" id="IPR002376">
    <property type="entry name" value="Formyl_transf_N"/>
</dbReference>
<dbReference type="PROSITE" id="PS00373">
    <property type="entry name" value="GART"/>
    <property type="match status" value="1"/>
</dbReference>
<dbReference type="InterPro" id="IPR036477">
    <property type="entry name" value="Formyl_transf_N_sf"/>
</dbReference>
<dbReference type="SUPFAM" id="SSF50486">
    <property type="entry name" value="FMT C-terminal domain-like"/>
    <property type="match status" value="1"/>
</dbReference>
<dbReference type="PATRIC" id="fig|1618425.3.peg.805"/>
<evidence type="ECO:0000256" key="2">
    <source>
        <dbReference type="ARBA" id="ARBA00012261"/>
    </source>
</evidence>
<dbReference type="PANTHER" id="PTHR11138:SF5">
    <property type="entry name" value="METHIONYL-TRNA FORMYLTRANSFERASE, MITOCHONDRIAL"/>
    <property type="match status" value="1"/>
</dbReference>
<dbReference type="Proteomes" id="UP000034785">
    <property type="component" value="Unassembled WGS sequence"/>
</dbReference>
<keyword evidence="4" id="KW-0648">Protein biosynthesis</keyword>
<comment type="caution">
    <text evidence="6">The sequence shown here is derived from an EMBL/GenBank/DDBJ whole genome shotgun (WGS) entry which is preliminary data.</text>
</comment>
<protein>
    <recommendedName>
        <fullName evidence="2">methionyl-tRNA formyltransferase</fullName>
        <ecNumber evidence="2">2.1.2.9</ecNumber>
    </recommendedName>
</protein>
<dbReference type="InterPro" id="IPR041711">
    <property type="entry name" value="Met-tRNA-FMT_N"/>
</dbReference>
<reference evidence="6 7" key="1">
    <citation type="journal article" date="2015" name="Nature">
        <title>rRNA introns, odd ribosomes, and small enigmatic genomes across a large radiation of phyla.</title>
        <authorList>
            <person name="Brown C.T."/>
            <person name="Hug L.A."/>
            <person name="Thomas B.C."/>
            <person name="Sharon I."/>
            <person name="Castelle C.J."/>
            <person name="Singh A."/>
            <person name="Wilkins M.J."/>
            <person name="Williams K.H."/>
            <person name="Banfield J.F."/>
        </authorList>
    </citation>
    <scope>NUCLEOTIDE SEQUENCE [LARGE SCALE GENOMIC DNA]</scope>
</reference>
<dbReference type="CDD" id="cd08646">
    <property type="entry name" value="FMT_core_Met-tRNA-FMT_N"/>
    <property type="match status" value="1"/>
</dbReference>
<dbReference type="EMBL" id="LCEJ01000059">
    <property type="protein sequence ID" value="KKS69264.1"/>
    <property type="molecule type" value="Genomic_DNA"/>
</dbReference>
<dbReference type="CDD" id="cd08704">
    <property type="entry name" value="Met_tRNA_FMT_C"/>
    <property type="match status" value="1"/>
</dbReference>
<evidence type="ECO:0000259" key="5">
    <source>
        <dbReference type="Pfam" id="PF00551"/>
    </source>
</evidence>
<evidence type="ECO:0000256" key="1">
    <source>
        <dbReference type="ARBA" id="ARBA00010699"/>
    </source>
</evidence>
<evidence type="ECO:0000313" key="6">
    <source>
        <dbReference type="EMBL" id="KKS69264.1"/>
    </source>
</evidence>
<gene>
    <name evidence="6" type="ORF">UV41_C0059G0008</name>
</gene>
<name>A0A0G1B7S3_9BACT</name>
<dbReference type="GO" id="GO:0005829">
    <property type="term" value="C:cytosol"/>
    <property type="evidence" value="ECO:0007669"/>
    <property type="project" value="TreeGrafter"/>
</dbReference>
<feature type="domain" description="Formyl transferase N-terminal" evidence="5">
    <location>
        <begin position="11"/>
        <end position="117"/>
    </location>
</feature>
<dbReference type="InterPro" id="IPR001555">
    <property type="entry name" value="GART_AS"/>
</dbReference>